<evidence type="ECO:0000256" key="9">
    <source>
        <dbReference type="PROSITE-ProRule" id="PRU01049"/>
    </source>
</evidence>
<dbReference type="InterPro" id="IPR032859">
    <property type="entry name" value="KH_dom-like"/>
</dbReference>
<dbReference type="InterPro" id="IPR005225">
    <property type="entry name" value="Small_GTP-bd"/>
</dbReference>
<keyword evidence="13" id="KW-1185">Reference proteome</keyword>
<name>A0A6I4TBQ3_9SPHN</name>
<evidence type="ECO:0000256" key="1">
    <source>
        <dbReference type="ARBA" id="ARBA00008279"/>
    </source>
</evidence>
<dbReference type="OrthoDB" id="9805918at2"/>
<dbReference type="Gene3D" id="3.40.50.300">
    <property type="entry name" value="P-loop containing nucleotide triphosphate hydrolases"/>
    <property type="match status" value="2"/>
</dbReference>
<dbReference type="InterPro" id="IPR016484">
    <property type="entry name" value="GTPase_Der"/>
</dbReference>
<dbReference type="HAMAP" id="MF_00195">
    <property type="entry name" value="GTPase_Der"/>
    <property type="match status" value="1"/>
</dbReference>
<dbReference type="NCBIfam" id="TIGR00231">
    <property type="entry name" value="small_GTP"/>
    <property type="match status" value="2"/>
</dbReference>
<gene>
    <name evidence="8" type="primary">der</name>
    <name evidence="12" type="ORF">GRI40_05535</name>
</gene>
<dbReference type="CDD" id="cd01895">
    <property type="entry name" value="EngA2"/>
    <property type="match status" value="1"/>
</dbReference>
<feature type="domain" description="EngA-type G" evidence="11">
    <location>
        <begin position="190"/>
        <end position="370"/>
    </location>
</feature>
<dbReference type="Proteomes" id="UP000439522">
    <property type="component" value="Unassembled WGS sequence"/>
</dbReference>
<protein>
    <recommendedName>
        <fullName evidence="2 8">GTPase Der</fullName>
    </recommendedName>
    <alternativeName>
        <fullName evidence="7 8">GTP-binding protein EngA</fullName>
    </alternativeName>
</protein>
<keyword evidence="5 8" id="KW-0547">Nucleotide-binding</keyword>
<evidence type="ECO:0000256" key="6">
    <source>
        <dbReference type="ARBA" id="ARBA00023134"/>
    </source>
</evidence>
<feature type="binding site" evidence="8">
    <location>
        <begin position="313"/>
        <end position="316"/>
    </location>
    <ligand>
        <name>GTP</name>
        <dbReference type="ChEBI" id="CHEBI:37565"/>
        <label>2</label>
    </ligand>
</feature>
<dbReference type="InterPro" id="IPR027417">
    <property type="entry name" value="P-loop_NTPase"/>
</dbReference>
<dbReference type="Pfam" id="PF01926">
    <property type="entry name" value="MMR_HSR1"/>
    <property type="match status" value="2"/>
</dbReference>
<dbReference type="PANTHER" id="PTHR43834">
    <property type="entry name" value="GTPASE DER"/>
    <property type="match status" value="1"/>
</dbReference>
<dbReference type="PROSITE" id="PS51712">
    <property type="entry name" value="G_ENGA"/>
    <property type="match status" value="2"/>
</dbReference>
<proteinExistence type="inferred from homology"/>
<dbReference type="EMBL" id="WTZA01000001">
    <property type="protein sequence ID" value="MXO74682.1"/>
    <property type="molecule type" value="Genomic_DNA"/>
</dbReference>
<evidence type="ECO:0000256" key="4">
    <source>
        <dbReference type="ARBA" id="ARBA00022737"/>
    </source>
</evidence>
<evidence type="ECO:0000259" key="11">
    <source>
        <dbReference type="PROSITE" id="PS51712"/>
    </source>
</evidence>
<feature type="binding site" evidence="8">
    <location>
        <begin position="56"/>
        <end position="60"/>
    </location>
    <ligand>
        <name>GTP</name>
        <dbReference type="ChEBI" id="CHEBI:37565"/>
        <label>1</label>
    </ligand>
</feature>
<feature type="binding site" evidence="8">
    <location>
        <begin position="119"/>
        <end position="122"/>
    </location>
    <ligand>
        <name>GTP</name>
        <dbReference type="ChEBI" id="CHEBI:37565"/>
        <label>1</label>
    </ligand>
</feature>
<feature type="domain" description="EngA-type G" evidence="11">
    <location>
        <begin position="3"/>
        <end position="167"/>
    </location>
</feature>
<keyword evidence="4 10" id="KW-0677">Repeat</keyword>
<evidence type="ECO:0000256" key="2">
    <source>
        <dbReference type="ARBA" id="ARBA00020953"/>
    </source>
</evidence>
<comment type="caution">
    <text evidence="12">The sequence shown here is derived from an EMBL/GenBank/DDBJ whole genome shotgun (WGS) entry which is preliminary data.</text>
</comment>
<comment type="subunit">
    <text evidence="8">Associates with the 50S ribosomal subunit.</text>
</comment>
<evidence type="ECO:0000256" key="7">
    <source>
        <dbReference type="ARBA" id="ARBA00032345"/>
    </source>
</evidence>
<dbReference type="GO" id="GO:0042254">
    <property type="term" value="P:ribosome biogenesis"/>
    <property type="evidence" value="ECO:0007669"/>
    <property type="project" value="UniProtKB-KW"/>
</dbReference>
<dbReference type="Gene3D" id="3.30.300.20">
    <property type="match status" value="1"/>
</dbReference>
<dbReference type="Pfam" id="PF14714">
    <property type="entry name" value="KH_dom-like"/>
    <property type="match status" value="1"/>
</dbReference>
<dbReference type="InterPro" id="IPR015946">
    <property type="entry name" value="KH_dom-like_a/b"/>
</dbReference>
<evidence type="ECO:0000256" key="8">
    <source>
        <dbReference type="HAMAP-Rule" id="MF_00195"/>
    </source>
</evidence>
<comment type="similarity">
    <text evidence="1 8 9 10">Belongs to the TRAFAC class TrmE-Era-EngA-EngB-Septin-like GTPase superfamily. EngA (Der) GTPase family.</text>
</comment>
<evidence type="ECO:0000256" key="3">
    <source>
        <dbReference type="ARBA" id="ARBA00022517"/>
    </source>
</evidence>
<evidence type="ECO:0000313" key="13">
    <source>
        <dbReference type="Proteomes" id="UP000439522"/>
    </source>
</evidence>
<dbReference type="NCBIfam" id="TIGR03594">
    <property type="entry name" value="GTPase_EngA"/>
    <property type="match status" value="1"/>
</dbReference>
<reference evidence="12 13" key="1">
    <citation type="submission" date="2019-12" db="EMBL/GenBank/DDBJ databases">
        <title>Genomic-based taxomic classification of the family Erythrobacteraceae.</title>
        <authorList>
            <person name="Xu L."/>
        </authorList>
    </citation>
    <scope>NUCLEOTIDE SEQUENCE [LARGE SCALE GENOMIC DNA]</scope>
    <source>
        <strain evidence="12 13">100921-2</strain>
    </source>
</reference>
<keyword evidence="6 8" id="KW-0342">GTP-binding</keyword>
<accession>A0A6I4TBQ3</accession>
<evidence type="ECO:0000256" key="5">
    <source>
        <dbReference type="ARBA" id="ARBA00022741"/>
    </source>
</evidence>
<evidence type="ECO:0000313" key="12">
    <source>
        <dbReference type="EMBL" id="MXO74682.1"/>
    </source>
</evidence>
<dbReference type="PANTHER" id="PTHR43834:SF6">
    <property type="entry name" value="GTPASE DER"/>
    <property type="match status" value="1"/>
</dbReference>
<feature type="binding site" evidence="8">
    <location>
        <begin position="248"/>
        <end position="252"/>
    </location>
    <ligand>
        <name>GTP</name>
        <dbReference type="ChEBI" id="CHEBI:37565"/>
        <label>2</label>
    </ligand>
</feature>
<organism evidence="12 13">
    <name type="scientific">Tsuneonella aeria</name>
    <dbReference type="NCBI Taxonomy" id="1837929"/>
    <lineage>
        <taxon>Bacteria</taxon>
        <taxon>Pseudomonadati</taxon>
        <taxon>Pseudomonadota</taxon>
        <taxon>Alphaproteobacteria</taxon>
        <taxon>Sphingomonadales</taxon>
        <taxon>Erythrobacteraceae</taxon>
        <taxon>Tsuneonella</taxon>
    </lineage>
</organism>
<dbReference type="AlphaFoldDB" id="A0A6I4TBQ3"/>
<dbReference type="CDD" id="cd01894">
    <property type="entry name" value="EngA1"/>
    <property type="match status" value="1"/>
</dbReference>
<dbReference type="FunFam" id="3.40.50.300:FF:000057">
    <property type="entry name" value="GTPase Der"/>
    <property type="match status" value="1"/>
</dbReference>
<feature type="binding site" evidence="8">
    <location>
        <begin position="9"/>
        <end position="16"/>
    </location>
    <ligand>
        <name>GTP</name>
        <dbReference type="ChEBI" id="CHEBI:37565"/>
        <label>1</label>
    </ligand>
</feature>
<dbReference type="RefSeq" id="WP_160610417.1">
    <property type="nucleotide sequence ID" value="NZ_WTZA01000001.1"/>
</dbReference>
<dbReference type="PIRSF" id="PIRSF006485">
    <property type="entry name" value="GTP-binding_EngA"/>
    <property type="match status" value="1"/>
</dbReference>
<dbReference type="GO" id="GO:0005525">
    <property type="term" value="F:GTP binding"/>
    <property type="evidence" value="ECO:0007669"/>
    <property type="project" value="UniProtKB-UniRule"/>
</dbReference>
<evidence type="ECO:0000256" key="10">
    <source>
        <dbReference type="RuleBase" id="RU004481"/>
    </source>
</evidence>
<feature type="binding site" evidence="8">
    <location>
        <begin position="196"/>
        <end position="203"/>
    </location>
    <ligand>
        <name>GTP</name>
        <dbReference type="ChEBI" id="CHEBI:37565"/>
        <label>2</label>
    </ligand>
</feature>
<sequence length="461" mass="49935">MKPTVIIIGRPNVGKSTLFNRLVGKKLALVDDQPGVTRDRRMGDATIAGLEFTVVDTAGWEDDDPETLPGRMRQQTEVSLEGADAALFVIDARAGVTPLDEEIARWLRTQPVPVLLVANKAEGRAGDAGVFEAFSLGMGEPVALSAEHGEGVADLFDGLWPLIGAAEAEREAAERAGEAAEEEGAALGPLKLAIVGRPNAGKSTLINRLLGEDRLLTGPEAGITRDSIAVDWQWTDPDGNLRDVRLIDTAGMRKRAAVVDKLEKLSVADAKRAVDFAEVVVLLLDATRGLEHQDLKIAAHVIEEGRALMVAINKWDIAENASSLFNGIKAALEDGLSQVKGLPVFAVSARTGKGLDTMLKAAFEIREAWSRRVPTAALNRWFDDALEANPPPAPKGKRIKLRYITQAGTRPPRFVVFGTRLDMLPRSYERYLVNSIRKELGFEAVPVRVVLKSPKNPFSKA</sequence>
<dbReference type="InterPro" id="IPR006073">
    <property type="entry name" value="GTP-bd"/>
</dbReference>
<dbReference type="FunFam" id="3.30.300.20:FF:000004">
    <property type="entry name" value="GTPase Der"/>
    <property type="match status" value="1"/>
</dbReference>
<dbReference type="InterPro" id="IPR031166">
    <property type="entry name" value="G_ENGA"/>
</dbReference>
<keyword evidence="3 8" id="KW-0690">Ribosome biogenesis</keyword>
<dbReference type="SUPFAM" id="SSF52540">
    <property type="entry name" value="P-loop containing nucleoside triphosphate hydrolases"/>
    <property type="match status" value="2"/>
</dbReference>
<comment type="function">
    <text evidence="8 10">GTPase that plays an essential role in the late steps of ribosome biogenesis.</text>
</comment>